<dbReference type="EMBL" id="FNTS01000002">
    <property type="protein sequence ID" value="SEE46325.1"/>
    <property type="molecule type" value="Genomic_DNA"/>
</dbReference>
<dbReference type="Proteomes" id="UP000182179">
    <property type="component" value="Unassembled WGS sequence"/>
</dbReference>
<organism evidence="1 3">
    <name type="scientific">Pseudomonas costantinii</name>
    <dbReference type="NCBI Taxonomy" id="168469"/>
    <lineage>
        <taxon>Bacteria</taxon>
        <taxon>Pseudomonadati</taxon>
        <taxon>Pseudomonadota</taxon>
        <taxon>Gammaproteobacteria</taxon>
        <taxon>Pseudomonadales</taxon>
        <taxon>Pseudomonadaceae</taxon>
        <taxon>Pseudomonas</taxon>
    </lineage>
</organism>
<dbReference type="OrthoDB" id="6938530at2"/>
<keyword evidence="4" id="KW-1185">Reference proteome</keyword>
<protein>
    <submittedName>
        <fullName evidence="1">Uncharacterized protein</fullName>
    </submittedName>
</protein>
<dbReference type="AlphaFoldDB" id="A0A1S2UN20"/>
<dbReference type="Proteomes" id="UP000181661">
    <property type="component" value="Unassembled WGS sequence"/>
</dbReference>
<evidence type="ECO:0000313" key="2">
    <source>
        <dbReference type="EMBL" id="SEE46325.1"/>
    </source>
</evidence>
<reference evidence="1 3" key="1">
    <citation type="submission" date="2016-08" db="EMBL/GenBank/DDBJ databases">
        <title>Draft genome sequence of Pseudomonas costantinii LMG 22119, type strain isolated from cultivated mushroom (Agaricus bisporus) sporophores.</title>
        <authorList>
            <person name="Tambong J.T."/>
        </authorList>
    </citation>
    <scope>NUCLEOTIDE SEQUENCE [LARGE SCALE GENOMIC DNA]</scope>
    <source>
        <strain evidence="1 3">LMG 22119</strain>
    </source>
</reference>
<name>A0A1S2UN20_9PSED</name>
<comment type="caution">
    <text evidence="1">The sequence shown here is derived from an EMBL/GenBank/DDBJ whole genome shotgun (WGS) entry which is preliminary data.</text>
</comment>
<proteinExistence type="predicted"/>
<accession>A0A1S2UN20</accession>
<dbReference type="EMBL" id="MDDR01000045">
    <property type="protein sequence ID" value="OIN47318.1"/>
    <property type="molecule type" value="Genomic_DNA"/>
</dbReference>
<gene>
    <name evidence="1" type="ORF">BFL40_26090</name>
    <name evidence="2" type="ORF">SAMN04515675_5689</name>
</gene>
<evidence type="ECO:0000313" key="4">
    <source>
        <dbReference type="Proteomes" id="UP000182179"/>
    </source>
</evidence>
<sequence>MNTDEKMTGDLFEVDKRLSLKPVVDFNTYLRTAFGDGPCTCVRCAAGNGDETGYAFQHTFHFDAKPTHRRFASTAGSDVLMALKKAWLSYTKAELPLSGVLALDTVKEFVEPQLHKRLVPLFLASELVKDVEGELQIQPQAVA</sequence>
<evidence type="ECO:0000313" key="1">
    <source>
        <dbReference type="EMBL" id="OIN47318.1"/>
    </source>
</evidence>
<evidence type="ECO:0000313" key="3">
    <source>
        <dbReference type="Proteomes" id="UP000181661"/>
    </source>
</evidence>
<dbReference type="RefSeq" id="WP_071486635.1">
    <property type="nucleotide sequence ID" value="NZ_FNTS01000002.1"/>
</dbReference>
<reference evidence="2 4" key="2">
    <citation type="submission" date="2016-10" db="EMBL/GenBank/DDBJ databases">
        <authorList>
            <person name="Varghese N."/>
            <person name="Submissions S."/>
        </authorList>
    </citation>
    <scope>NUCLEOTIDE SEQUENCE [LARGE SCALE GENOMIC DNA]</scope>
    <source>
        <strain evidence="2 4">BS2773</strain>
    </source>
</reference>